<dbReference type="Pfam" id="PF02298">
    <property type="entry name" value="Cu_bind_like"/>
    <property type="match status" value="1"/>
</dbReference>
<evidence type="ECO:0000313" key="16">
    <source>
        <dbReference type="Proteomes" id="UP000306102"/>
    </source>
</evidence>
<dbReference type="Proteomes" id="UP000306102">
    <property type="component" value="Unassembled WGS sequence"/>
</dbReference>
<keyword evidence="8" id="KW-0186">Copper</keyword>
<gene>
    <name evidence="15" type="ORF">TEA_006522</name>
</gene>
<dbReference type="PANTHER" id="PTHR33021">
    <property type="entry name" value="BLUE COPPER PROTEIN"/>
    <property type="match status" value="1"/>
</dbReference>
<dbReference type="InterPro" id="IPR003245">
    <property type="entry name" value="Phytocyanin_dom"/>
</dbReference>
<accession>A0A4S4DXX3</accession>
<comment type="caution">
    <text evidence="15">The sequence shown here is derived from an EMBL/GenBank/DDBJ whole genome shotgun (WGS) entry which is preliminary data.</text>
</comment>
<evidence type="ECO:0000256" key="7">
    <source>
        <dbReference type="ARBA" id="ARBA00022989"/>
    </source>
</evidence>
<feature type="region of interest" description="Disordered" evidence="12">
    <location>
        <begin position="122"/>
        <end position="211"/>
    </location>
</feature>
<evidence type="ECO:0000256" key="13">
    <source>
        <dbReference type="SAM" id="SignalP"/>
    </source>
</evidence>
<keyword evidence="2" id="KW-0813">Transport</keyword>
<dbReference type="GO" id="GO:0009055">
    <property type="term" value="F:electron transfer activity"/>
    <property type="evidence" value="ECO:0007669"/>
    <property type="project" value="InterPro"/>
</dbReference>
<evidence type="ECO:0000256" key="1">
    <source>
        <dbReference type="ARBA" id="ARBA00004479"/>
    </source>
</evidence>
<dbReference type="PANTHER" id="PTHR33021:SF533">
    <property type="entry name" value="PHYTOCYANIN DOMAIN-CONTAINING PROTEIN"/>
    <property type="match status" value="1"/>
</dbReference>
<dbReference type="EMBL" id="SDRB02009417">
    <property type="protein sequence ID" value="THG08279.1"/>
    <property type="molecule type" value="Genomic_DNA"/>
</dbReference>
<dbReference type="GO" id="GO:0009610">
    <property type="term" value="P:response to symbiotic fungus"/>
    <property type="evidence" value="ECO:0007669"/>
    <property type="project" value="UniProtKB-ARBA"/>
</dbReference>
<evidence type="ECO:0000256" key="12">
    <source>
        <dbReference type="SAM" id="MobiDB-lite"/>
    </source>
</evidence>
<evidence type="ECO:0000256" key="9">
    <source>
        <dbReference type="ARBA" id="ARBA00023136"/>
    </source>
</evidence>
<feature type="signal peptide" evidence="13">
    <location>
        <begin position="1"/>
        <end position="22"/>
    </location>
</feature>
<feature type="domain" description="Phytocyanin" evidence="14">
    <location>
        <begin position="23"/>
        <end position="122"/>
    </location>
</feature>
<dbReference type="InterPro" id="IPR008972">
    <property type="entry name" value="Cupredoxin"/>
</dbReference>
<dbReference type="CDD" id="cd04216">
    <property type="entry name" value="Phytocyanin"/>
    <property type="match status" value="1"/>
</dbReference>
<evidence type="ECO:0000259" key="14">
    <source>
        <dbReference type="PROSITE" id="PS51485"/>
    </source>
</evidence>
<dbReference type="SUPFAM" id="SSF49503">
    <property type="entry name" value="Cupredoxins"/>
    <property type="match status" value="1"/>
</dbReference>
<evidence type="ECO:0000256" key="10">
    <source>
        <dbReference type="ARBA" id="ARBA00023157"/>
    </source>
</evidence>
<dbReference type="Gene3D" id="2.60.40.420">
    <property type="entry name" value="Cupredoxins - blue copper proteins"/>
    <property type="match status" value="1"/>
</dbReference>
<keyword evidence="9" id="KW-0472">Membrane</keyword>
<organism evidence="15 16">
    <name type="scientific">Camellia sinensis var. sinensis</name>
    <name type="common">China tea</name>
    <dbReference type="NCBI Taxonomy" id="542762"/>
    <lineage>
        <taxon>Eukaryota</taxon>
        <taxon>Viridiplantae</taxon>
        <taxon>Streptophyta</taxon>
        <taxon>Embryophyta</taxon>
        <taxon>Tracheophyta</taxon>
        <taxon>Spermatophyta</taxon>
        <taxon>Magnoliopsida</taxon>
        <taxon>eudicotyledons</taxon>
        <taxon>Gunneridae</taxon>
        <taxon>Pentapetalae</taxon>
        <taxon>asterids</taxon>
        <taxon>Ericales</taxon>
        <taxon>Theaceae</taxon>
        <taxon>Camellia</taxon>
    </lineage>
</organism>
<dbReference type="PROSITE" id="PS51485">
    <property type="entry name" value="PHYTOCYANIN"/>
    <property type="match status" value="1"/>
</dbReference>
<keyword evidence="11" id="KW-0325">Glycoprotein</keyword>
<keyword evidence="3" id="KW-0812">Transmembrane</keyword>
<dbReference type="GO" id="GO:0005886">
    <property type="term" value="C:plasma membrane"/>
    <property type="evidence" value="ECO:0007669"/>
    <property type="project" value="TreeGrafter"/>
</dbReference>
<evidence type="ECO:0000256" key="5">
    <source>
        <dbReference type="ARBA" id="ARBA00022729"/>
    </source>
</evidence>
<name>A0A4S4DXX3_CAMSN</name>
<comment type="subcellular location">
    <subcellularLocation>
        <location evidence="1">Membrane</location>
        <topology evidence="1">Single-pass type I membrane protein</topology>
    </subcellularLocation>
</comment>
<evidence type="ECO:0000256" key="3">
    <source>
        <dbReference type="ARBA" id="ARBA00022692"/>
    </source>
</evidence>
<dbReference type="FunFam" id="2.60.40.420:FF:000067">
    <property type="entry name" value="Cupredoxin superfamily protein"/>
    <property type="match status" value="1"/>
</dbReference>
<keyword evidence="5 13" id="KW-0732">Signal</keyword>
<keyword evidence="10" id="KW-1015">Disulfide bond</keyword>
<dbReference type="GO" id="GO:0046872">
    <property type="term" value="F:metal ion binding"/>
    <property type="evidence" value="ECO:0007669"/>
    <property type="project" value="UniProtKB-KW"/>
</dbReference>
<feature type="compositionally biased region" description="Low complexity" evidence="12">
    <location>
        <begin position="198"/>
        <end position="208"/>
    </location>
</feature>
<feature type="compositionally biased region" description="Polar residues" evidence="12">
    <location>
        <begin position="122"/>
        <end position="192"/>
    </location>
</feature>
<reference evidence="15 16" key="1">
    <citation type="journal article" date="2018" name="Proc. Natl. Acad. Sci. U.S.A.">
        <title>Draft genome sequence of Camellia sinensis var. sinensis provides insights into the evolution of the tea genome and tea quality.</title>
        <authorList>
            <person name="Wei C."/>
            <person name="Yang H."/>
            <person name="Wang S."/>
            <person name="Zhao J."/>
            <person name="Liu C."/>
            <person name="Gao L."/>
            <person name="Xia E."/>
            <person name="Lu Y."/>
            <person name="Tai Y."/>
            <person name="She G."/>
            <person name="Sun J."/>
            <person name="Cao H."/>
            <person name="Tong W."/>
            <person name="Gao Q."/>
            <person name="Li Y."/>
            <person name="Deng W."/>
            <person name="Jiang X."/>
            <person name="Wang W."/>
            <person name="Chen Q."/>
            <person name="Zhang S."/>
            <person name="Li H."/>
            <person name="Wu J."/>
            <person name="Wang P."/>
            <person name="Li P."/>
            <person name="Shi C."/>
            <person name="Zheng F."/>
            <person name="Jian J."/>
            <person name="Huang B."/>
            <person name="Shan D."/>
            <person name="Shi M."/>
            <person name="Fang C."/>
            <person name="Yue Y."/>
            <person name="Li F."/>
            <person name="Li D."/>
            <person name="Wei S."/>
            <person name="Han B."/>
            <person name="Jiang C."/>
            <person name="Yin Y."/>
            <person name="Xia T."/>
            <person name="Zhang Z."/>
            <person name="Bennetzen J.L."/>
            <person name="Zhao S."/>
            <person name="Wan X."/>
        </authorList>
    </citation>
    <scope>NUCLEOTIDE SEQUENCE [LARGE SCALE GENOMIC DNA]</scope>
    <source>
        <strain evidence="16">cv. Shuchazao</strain>
        <tissue evidence="15">Leaf</tissue>
    </source>
</reference>
<evidence type="ECO:0000256" key="11">
    <source>
        <dbReference type="ARBA" id="ARBA00023180"/>
    </source>
</evidence>
<feature type="chain" id="PRO_5020467993" description="Phytocyanin domain-containing protein" evidence="13">
    <location>
        <begin position="23"/>
        <end position="232"/>
    </location>
</feature>
<evidence type="ECO:0000256" key="6">
    <source>
        <dbReference type="ARBA" id="ARBA00022982"/>
    </source>
</evidence>
<keyword evidence="7" id="KW-1133">Transmembrane helix</keyword>
<dbReference type="AlphaFoldDB" id="A0A4S4DXX3"/>
<evidence type="ECO:0000256" key="4">
    <source>
        <dbReference type="ARBA" id="ARBA00022723"/>
    </source>
</evidence>
<evidence type="ECO:0000256" key="8">
    <source>
        <dbReference type="ARBA" id="ARBA00023008"/>
    </source>
</evidence>
<protein>
    <recommendedName>
        <fullName evidence="14">Phytocyanin domain-containing protein</fullName>
    </recommendedName>
</protein>
<proteinExistence type="predicted"/>
<keyword evidence="16" id="KW-1185">Reference proteome</keyword>
<sequence length="232" mass="24751">MARQFLFAFFIIVISLPAVTFAREFIVGDAAGWTTTYDYEGWAKGKEFRVGDKLVFKYTIGLHNLYQVNEDAYKNCIIPQDGELASGEDTIALESVGPKYFVCGVGLHCEKGGQKLSINVKQRHTQGPIQGAKTPSKSPVVAPSQSPATNALPNAPPSQSSDTNGPPYAQPSQLPTTNDSSNGVPSQSSAFSDYSDVASSPKASSKSSNGFSKTRYHLPIVIAGVLVALIVC</sequence>
<evidence type="ECO:0000256" key="2">
    <source>
        <dbReference type="ARBA" id="ARBA00022448"/>
    </source>
</evidence>
<dbReference type="InterPro" id="IPR039391">
    <property type="entry name" value="Phytocyanin-like"/>
</dbReference>
<keyword evidence="4" id="KW-0479">Metal-binding</keyword>
<keyword evidence="6" id="KW-0249">Electron transport</keyword>
<evidence type="ECO:0000313" key="15">
    <source>
        <dbReference type="EMBL" id="THG08279.1"/>
    </source>
</evidence>